<protein>
    <submittedName>
        <fullName evidence="1">Uncharacterized protein</fullName>
    </submittedName>
</protein>
<proteinExistence type="predicted"/>
<dbReference type="EMBL" id="MN739650">
    <property type="protein sequence ID" value="QHT18201.1"/>
    <property type="molecule type" value="Genomic_DNA"/>
</dbReference>
<reference evidence="1" key="1">
    <citation type="journal article" date="2020" name="Nature">
        <title>Giant virus diversity and host interactions through global metagenomics.</title>
        <authorList>
            <person name="Schulz F."/>
            <person name="Roux S."/>
            <person name="Paez-Espino D."/>
            <person name="Jungbluth S."/>
            <person name="Walsh D.A."/>
            <person name="Denef V.J."/>
            <person name="McMahon K.D."/>
            <person name="Konstantinidis K.T."/>
            <person name="Eloe-Fadrosh E.A."/>
            <person name="Kyrpides N.C."/>
            <person name="Woyke T."/>
        </authorList>
    </citation>
    <scope>NUCLEOTIDE SEQUENCE</scope>
    <source>
        <strain evidence="1">GVMAG-M-3300023174-3</strain>
    </source>
</reference>
<dbReference type="AlphaFoldDB" id="A0A6C0DNZ3"/>
<accession>A0A6C0DNZ3</accession>
<organism evidence="1">
    <name type="scientific">viral metagenome</name>
    <dbReference type="NCBI Taxonomy" id="1070528"/>
    <lineage>
        <taxon>unclassified sequences</taxon>
        <taxon>metagenomes</taxon>
        <taxon>organismal metagenomes</taxon>
    </lineage>
</organism>
<evidence type="ECO:0000313" key="1">
    <source>
        <dbReference type="EMBL" id="QHT18201.1"/>
    </source>
</evidence>
<sequence length="282" mass="33160">MALSSNEIYKIKVGDLYFTIKKTVSMAYSQTDTVDDFLKIGGDDMCVEYKYNKTNPAHVELHWLHTDGQKCVEGDMKISGENTLFLFYLSIQILKLYTPVTHIEFLDNSKFPCKLPNGKSEKIHLSHYYFLFHGKTWYHAKFGAYPLDAGQRIQYDSFLKNFDNHDMKPPTFDFKNNDLNAMFLPIWNTTNTWREFIHRIHATPNICQKVYPWYYNAALLLTKKLDIPAMWCIDVQRLKFKNIPFERISKTTGGRVRMKTYIQEKIGKDCPIPSLCNELKYR</sequence>
<name>A0A6C0DNZ3_9ZZZZ</name>